<keyword evidence="3" id="KW-1185">Reference proteome</keyword>
<organism evidence="2 3">
    <name type="scientific">Streptantibioticus cattleyicolor (strain ATCC 35852 / DSM 46488 / JCM 4925 / NBRC 14057 / NRRL 8057)</name>
    <name type="common">Streptomyces cattleya</name>
    <dbReference type="NCBI Taxonomy" id="1003195"/>
    <lineage>
        <taxon>Bacteria</taxon>
        <taxon>Bacillati</taxon>
        <taxon>Actinomycetota</taxon>
        <taxon>Actinomycetes</taxon>
        <taxon>Kitasatosporales</taxon>
        <taxon>Streptomycetaceae</taxon>
        <taxon>Streptantibioticus</taxon>
    </lineage>
</organism>
<sequence>MRNFARISVMMAAAGGLLLAAGGTSSAAGWHGGWLLDSDDGGWHGDSYGDLSSEFRCGKRAEFCINGAVDSGNVKDAQNVYINGSPNDSGGPTNINGSVNVDNTIKNTQHSDNVLQATHKGVQRL</sequence>
<dbReference type="KEGG" id="sct:SCAT_0853"/>
<dbReference type="RefSeq" id="WP_014141623.1">
    <property type="nucleotide sequence ID" value="NC_016111.1"/>
</dbReference>
<evidence type="ECO:0000313" key="3">
    <source>
        <dbReference type="Proteomes" id="UP000007842"/>
    </source>
</evidence>
<gene>
    <name evidence="2" type="ordered locus">SCATT_08510</name>
</gene>
<dbReference type="OrthoDB" id="4333626at2"/>
<evidence type="ECO:0000256" key="1">
    <source>
        <dbReference type="SAM" id="SignalP"/>
    </source>
</evidence>
<dbReference type="EMBL" id="CP003219">
    <property type="protein sequence ID" value="AEW93222.1"/>
    <property type="molecule type" value="Genomic_DNA"/>
</dbReference>
<accession>G8X1P8</accession>
<dbReference type="eggNOG" id="ENOG5031QJY">
    <property type="taxonomic scope" value="Bacteria"/>
</dbReference>
<reference evidence="3" key="1">
    <citation type="submission" date="2011-12" db="EMBL/GenBank/DDBJ databases">
        <title>Complete genome sequence of Streptomyces cattleya strain DSM 46488.</title>
        <authorList>
            <person name="Ou H.-Y."/>
            <person name="Li P."/>
            <person name="Zhao C."/>
            <person name="O'Hagan D."/>
            <person name="Deng Z."/>
        </authorList>
    </citation>
    <scope>NUCLEOTIDE SEQUENCE [LARGE SCALE GENOMIC DNA]</scope>
    <source>
        <strain evidence="3">ATCC 35852 / DSM 46488 / JCM 4925 / NBRC 14057 / NRRL 8057</strain>
    </source>
</reference>
<protein>
    <recommendedName>
        <fullName evidence="4">Pectate lyase</fullName>
    </recommendedName>
</protein>
<dbReference type="KEGG" id="scy:SCATT_08510"/>
<feature type="chain" id="PRO_5003373453" description="Pectate lyase" evidence="1">
    <location>
        <begin position="28"/>
        <end position="125"/>
    </location>
</feature>
<dbReference type="HOGENOM" id="CLU_2036638_0_0_11"/>
<keyword evidence="1" id="KW-0732">Signal</keyword>
<feature type="signal peptide" evidence="1">
    <location>
        <begin position="1"/>
        <end position="27"/>
    </location>
</feature>
<dbReference type="AlphaFoldDB" id="F8JWX9"/>
<evidence type="ECO:0008006" key="4">
    <source>
        <dbReference type="Google" id="ProtNLM"/>
    </source>
</evidence>
<name>F8JWX9_STREN</name>
<evidence type="ECO:0000313" key="2">
    <source>
        <dbReference type="EMBL" id="AEW93222.1"/>
    </source>
</evidence>
<dbReference type="PATRIC" id="fig|1003195.11.peg.2443"/>
<accession>F8JWX9</accession>
<dbReference type="Proteomes" id="UP000007842">
    <property type="component" value="Chromosome"/>
</dbReference>
<proteinExistence type="predicted"/>